<evidence type="ECO:0000313" key="3">
    <source>
        <dbReference type="Proteomes" id="UP000601789"/>
    </source>
</evidence>
<accession>A0ABS0SFI4</accession>
<keyword evidence="1" id="KW-0472">Membrane</keyword>
<feature type="transmembrane region" description="Helical" evidence="1">
    <location>
        <begin position="52"/>
        <end position="75"/>
    </location>
</feature>
<dbReference type="RefSeq" id="WP_198477602.1">
    <property type="nucleotide sequence ID" value="NZ_JADGMQ010000013.1"/>
</dbReference>
<comment type="caution">
    <text evidence="2">The sequence shown here is derived from an EMBL/GenBank/DDBJ whole genome shotgun (WGS) entry which is preliminary data.</text>
</comment>
<evidence type="ECO:0000313" key="2">
    <source>
        <dbReference type="EMBL" id="MBI1622063.1"/>
    </source>
</evidence>
<name>A0ABS0SFI4_9HYPH</name>
<reference evidence="2 3" key="1">
    <citation type="submission" date="2020-10" db="EMBL/GenBank/DDBJ databases">
        <title>Aquamicrobium zhengzhouensis sp. nov., a exopolysaccharide producing bacterium isolated from farmland soil.</title>
        <authorList>
            <person name="Wang X."/>
        </authorList>
    </citation>
    <scope>NUCLEOTIDE SEQUENCE [LARGE SCALE GENOMIC DNA]</scope>
    <source>
        <strain evidence="3">cd-1</strain>
    </source>
</reference>
<sequence>MNRDDEARDEARRIINRVDLESEPTMLGRARHHMAGDDADQSDWAELWGTRIGRWAGVILLIYLIWWLIDFAIYAG</sequence>
<dbReference type="Proteomes" id="UP000601789">
    <property type="component" value="Unassembled WGS sequence"/>
</dbReference>
<keyword evidence="1" id="KW-1133">Transmembrane helix</keyword>
<keyword evidence="3" id="KW-1185">Reference proteome</keyword>
<protein>
    <submittedName>
        <fullName evidence="2">Uncharacterized protein</fullName>
    </submittedName>
</protein>
<keyword evidence="1" id="KW-0812">Transmembrane</keyword>
<proteinExistence type="predicted"/>
<organism evidence="2 3">
    <name type="scientific">Aquamicrobium zhengzhouense</name>
    <dbReference type="NCBI Taxonomy" id="2781738"/>
    <lineage>
        <taxon>Bacteria</taxon>
        <taxon>Pseudomonadati</taxon>
        <taxon>Pseudomonadota</taxon>
        <taxon>Alphaproteobacteria</taxon>
        <taxon>Hyphomicrobiales</taxon>
        <taxon>Phyllobacteriaceae</taxon>
        <taxon>Aquamicrobium</taxon>
    </lineage>
</organism>
<dbReference type="EMBL" id="JADGMQ010000013">
    <property type="protein sequence ID" value="MBI1622063.1"/>
    <property type="molecule type" value="Genomic_DNA"/>
</dbReference>
<evidence type="ECO:0000256" key="1">
    <source>
        <dbReference type="SAM" id="Phobius"/>
    </source>
</evidence>
<gene>
    <name evidence="2" type="ORF">IOD40_15500</name>
</gene>